<evidence type="ECO:0000256" key="1">
    <source>
        <dbReference type="SAM" id="SignalP"/>
    </source>
</evidence>
<dbReference type="Pfam" id="PF00059">
    <property type="entry name" value="Lectin_C"/>
    <property type="match status" value="1"/>
</dbReference>
<keyword evidence="4" id="KW-1185">Reference proteome</keyword>
<dbReference type="PROSITE" id="PS50041">
    <property type="entry name" value="C_TYPE_LECTIN_2"/>
    <property type="match status" value="1"/>
</dbReference>
<dbReference type="PANTHER" id="PTHR22803">
    <property type="entry name" value="MANNOSE, PHOSPHOLIPASE, LECTIN RECEPTOR RELATED"/>
    <property type="match status" value="1"/>
</dbReference>
<dbReference type="InterPro" id="IPR050111">
    <property type="entry name" value="C-type_lectin/snaclec_domain"/>
</dbReference>
<sequence length="186" mass="21133">MLTCAALFVVFLSGVSALGCERLWVQFENSCYYSNQMPESQRAAFYKVRSASAGMVEDIFFKWQQAKLACERKGAHLAEIESEAENNFVKQLAQKVPNHSVWLGGNDIAHEGTWVWAGSGKPLTFTDWWKSTDGRRKDEPDNRGRSGSDCLSLSKHDNYSAWHDSECSLKRRRGDFKGIICEKRKL</sequence>
<dbReference type="SUPFAM" id="SSF56436">
    <property type="entry name" value="C-type lectin-like"/>
    <property type="match status" value="1"/>
</dbReference>
<dbReference type="InterPro" id="IPR001304">
    <property type="entry name" value="C-type_lectin-like"/>
</dbReference>
<comment type="caution">
    <text evidence="3">The sequence shown here is derived from an EMBL/GenBank/DDBJ whole genome shotgun (WGS) entry which is preliminary data.</text>
</comment>
<dbReference type="AlphaFoldDB" id="A0A8B6G0V7"/>
<name>A0A8B6G0V7_MYTGA</name>
<proteinExistence type="predicted"/>
<reference evidence="3" key="1">
    <citation type="submission" date="2018-11" db="EMBL/GenBank/DDBJ databases">
        <authorList>
            <person name="Alioto T."/>
            <person name="Alioto T."/>
        </authorList>
    </citation>
    <scope>NUCLEOTIDE SEQUENCE</scope>
</reference>
<evidence type="ECO:0000259" key="2">
    <source>
        <dbReference type="PROSITE" id="PS50041"/>
    </source>
</evidence>
<accession>A0A8B6G0V7</accession>
<dbReference type="CDD" id="cd00037">
    <property type="entry name" value="CLECT"/>
    <property type="match status" value="1"/>
</dbReference>
<dbReference type="SMART" id="SM00034">
    <property type="entry name" value="CLECT"/>
    <property type="match status" value="1"/>
</dbReference>
<evidence type="ECO:0000313" key="4">
    <source>
        <dbReference type="Proteomes" id="UP000596742"/>
    </source>
</evidence>
<feature type="domain" description="C-type lectin" evidence="2">
    <location>
        <begin position="63"/>
        <end position="168"/>
    </location>
</feature>
<organism evidence="3 4">
    <name type="scientific">Mytilus galloprovincialis</name>
    <name type="common">Mediterranean mussel</name>
    <dbReference type="NCBI Taxonomy" id="29158"/>
    <lineage>
        <taxon>Eukaryota</taxon>
        <taxon>Metazoa</taxon>
        <taxon>Spiralia</taxon>
        <taxon>Lophotrochozoa</taxon>
        <taxon>Mollusca</taxon>
        <taxon>Bivalvia</taxon>
        <taxon>Autobranchia</taxon>
        <taxon>Pteriomorphia</taxon>
        <taxon>Mytilida</taxon>
        <taxon>Mytiloidea</taxon>
        <taxon>Mytilidae</taxon>
        <taxon>Mytilinae</taxon>
        <taxon>Mytilus</taxon>
    </lineage>
</organism>
<dbReference type="Gene3D" id="3.10.100.10">
    <property type="entry name" value="Mannose-Binding Protein A, subunit A"/>
    <property type="match status" value="1"/>
</dbReference>
<keyword evidence="1" id="KW-0732">Signal</keyword>
<dbReference type="Proteomes" id="UP000596742">
    <property type="component" value="Unassembled WGS sequence"/>
</dbReference>
<evidence type="ECO:0000313" key="3">
    <source>
        <dbReference type="EMBL" id="VDI57119.1"/>
    </source>
</evidence>
<dbReference type="OrthoDB" id="6068385at2759"/>
<gene>
    <name evidence="3" type="ORF">MGAL_10B010689</name>
</gene>
<dbReference type="InterPro" id="IPR016187">
    <property type="entry name" value="CTDL_fold"/>
</dbReference>
<feature type="chain" id="PRO_5032379362" description="C-type lectin domain-containing protein" evidence="1">
    <location>
        <begin position="18"/>
        <end position="186"/>
    </location>
</feature>
<dbReference type="InterPro" id="IPR016186">
    <property type="entry name" value="C-type_lectin-like/link_sf"/>
</dbReference>
<dbReference type="EMBL" id="UYJE01007692">
    <property type="protein sequence ID" value="VDI57119.1"/>
    <property type="molecule type" value="Genomic_DNA"/>
</dbReference>
<protein>
    <recommendedName>
        <fullName evidence="2">C-type lectin domain-containing protein</fullName>
    </recommendedName>
</protein>
<feature type="signal peptide" evidence="1">
    <location>
        <begin position="1"/>
        <end position="17"/>
    </location>
</feature>